<keyword evidence="2" id="KW-1185">Reference proteome</keyword>
<evidence type="ECO:0000313" key="2">
    <source>
        <dbReference type="Proteomes" id="UP001239111"/>
    </source>
</evidence>
<comment type="caution">
    <text evidence="1">The sequence shown here is derived from an EMBL/GenBank/DDBJ whole genome shotgun (WGS) entry which is preliminary data.</text>
</comment>
<accession>A0ACC2P5L0</accession>
<organism evidence="1 2">
    <name type="scientific">Eretmocerus hayati</name>
    <dbReference type="NCBI Taxonomy" id="131215"/>
    <lineage>
        <taxon>Eukaryota</taxon>
        <taxon>Metazoa</taxon>
        <taxon>Ecdysozoa</taxon>
        <taxon>Arthropoda</taxon>
        <taxon>Hexapoda</taxon>
        <taxon>Insecta</taxon>
        <taxon>Pterygota</taxon>
        <taxon>Neoptera</taxon>
        <taxon>Endopterygota</taxon>
        <taxon>Hymenoptera</taxon>
        <taxon>Apocrita</taxon>
        <taxon>Proctotrupomorpha</taxon>
        <taxon>Chalcidoidea</taxon>
        <taxon>Aphelinidae</taxon>
        <taxon>Aphelininae</taxon>
        <taxon>Eretmocerus</taxon>
    </lineage>
</organism>
<protein>
    <submittedName>
        <fullName evidence="1">Uncharacterized protein</fullName>
    </submittedName>
</protein>
<gene>
    <name evidence="1" type="ORF">QAD02_014530</name>
</gene>
<dbReference type="Proteomes" id="UP001239111">
    <property type="component" value="Chromosome 2"/>
</dbReference>
<reference evidence="1" key="1">
    <citation type="submission" date="2023-04" db="EMBL/GenBank/DDBJ databases">
        <title>A chromosome-level genome assembly of the parasitoid wasp Eretmocerus hayati.</title>
        <authorList>
            <person name="Zhong Y."/>
            <person name="Liu S."/>
            <person name="Liu Y."/>
        </authorList>
    </citation>
    <scope>NUCLEOTIDE SEQUENCE</scope>
    <source>
        <strain evidence="1">ZJU_SS_LIU_2023</strain>
    </source>
</reference>
<proteinExistence type="predicted"/>
<dbReference type="EMBL" id="CM056742">
    <property type="protein sequence ID" value="KAJ8678743.1"/>
    <property type="molecule type" value="Genomic_DNA"/>
</dbReference>
<evidence type="ECO:0000313" key="1">
    <source>
        <dbReference type="EMBL" id="KAJ8678743.1"/>
    </source>
</evidence>
<name>A0ACC2P5L0_9HYME</name>
<sequence length="787" mass="89335">MSLSHDSDDDRDGDELLRDFEAEGQAIKDSLLPIKSAARYQATYDKFIKWMSQNKTAELTEDLLLVYFTELAMKKKTPSLWSDYSMIRSVVNLKYSFDIGNYVNLKSLLRNKMKGYKAKKSRVFTWAQFQNFLQSDNFYLAMKVLLICGIFGALRTCEMTNLRVQDVQRITTVNEKQEERMLFVFSIENTKTYHPRKFVVGGEYVKVIDFYIKARPDDFAEDRFFYRYEKKGIRQVLGKNWIRAVPKTIAEYLNLNDPHQYTGHCFRRTAATLFAETGANEMMLKELGGWKSAAVMQGYIQDSFFSKVQLFEKFDGSIGFRSAQINTPALRDNQSERATHNVVKTSKKSIATKNKKSTSKIMEPMVEDPSFDEWPSENFSTEATAGTPCDSTDQQSPEIPASRQNPMGLSKKVPFAENNNELNQLEPPVKMKKYEDVNGSSSENVPIRGTNESLAMQPTNVNFDHTCTATSTVAVNNHTSAKHEPYEYTKKSSHSLSKQAAVQKCYPGQKNKKQKELTGTSGKLSKSHISSTVSTKDSTEEQINIKEKMSKVSNKISCSQQHAITHVQPKEQVLIAPESVDTADSYLSNLPHAKSVSDVVPQVLTELQGMKKSVVNLATAIHKDMESLKSMIAKISVGEHVPSNFIDDKEKLPKGFDFAIPFRRSKHFEEFDSQLASNDELVTLVTSLLRPEVDTTSIPKTFKHMIQMFMTKRAASRWTAIQKMPKKKSSKTRTSTKLPEVRLVKKGKALKKEPAVRDKEFRTALSSVLTNVHGWKEDDAEVCERRL</sequence>